<proteinExistence type="predicted"/>
<dbReference type="InterPro" id="IPR009061">
    <property type="entry name" value="DNA-bd_dom_put_sf"/>
</dbReference>
<dbReference type="EMBL" id="JACHNF010000001">
    <property type="protein sequence ID" value="MBB5981712.1"/>
    <property type="molecule type" value="Genomic_DNA"/>
</dbReference>
<keyword evidence="3" id="KW-1185">Reference proteome</keyword>
<sequence length="68" mass="7837">MSTATTAISSRERLTVAEVCADLGVSRSTFYEWRVKRIGPRCIKLPNGEIRVRRIELERWLDSREEAA</sequence>
<comment type="caution">
    <text evidence="2">The sequence shown here is derived from an EMBL/GenBank/DDBJ whole genome shotgun (WGS) entry which is preliminary data.</text>
</comment>
<dbReference type="Pfam" id="PF12728">
    <property type="entry name" value="HTH_17"/>
    <property type="match status" value="1"/>
</dbReference>
<accession>A0A841DT04</accession>
<dbReference type="Proteomes" id="UP000558997">
    <property type="component" value="Unassembled WGS sequence"/>
</dbReference>
<name>A0A841DT04_9ACTN</name>
<organism evidence="2 3">
    <name type="scientific">Kribbella solani</name>
    <dbReference type="NCBI Taxonomy" id="236067"/>
    <lineage>
        <taxon>Bacteria</taxon>
        <taxon>Bacillati</taxon>
        <taxon>Actinomycetota</taxon>
        <taxon>Actinomycetes</taxon>
        <taxon>Propionibacteriales</taxon>
        <taxon>Kribbellaceae</taxon>
        <taxon>Kribbella</taxon>
    </lineage>
</organism>
<evidence type="ECO:0000259" key="1">
    <source>
        <dbReference type="Pfam" id="PF12728"/>
    </source>
</evidence>
<dbReference type="InterPro" id="IPR041657">
    <property type="entry name" value="HTH_17"/>
</dbReference>
<evidence type="ECO:0000313" key="3">
    <source>
        <dbReference type="Proteomes" id="UP000558997"/>
    </source>
</evidence>
<dbReference type="AlphaFoldDB" id="A0A841DT04"/>
<feature type="domain" description="Helix-turn-helix" evidence="1">
    <location>
        <begin position="14"/>
        <end position="64"/>
    </location>
</feature>
<gene>
    <name evidence="2" type="ORF">HDA44_005053</name>
</gene>
<reference evidence="2 3" key="1">
    <citation type="submission" date="2020-08" db="EMBL/GenBank/DDBJ databases">
        <title>Sequencing the genomes of 1000 actinobacteria strains.</title>
        <authorList>
            <person name="Klenk H.-P."/>
        </authorList>
    </citation>
    <scope>NUCLEOTIDE SEQUENCE [LARGE SCALE GENOMIC DNA]</scope>
    <source>
        <strain evidence="2 3">DSM 17294</strain>
    </source>
</reference>
<dbReference type="Gene3D" id="1.10.10.60">
    <property type="entry name" value="Homeodomain-like"/>
    <property type="match status" value="1"/>
</dbReference>
<dbReference type="RefSeq" id="WP_184838419.1">
    <property type="nucleotide sequence ID" value="NZ_BAAAVN010000029.1"/>
</dbReference>
<evidence type="ECO:0000313" key="2">
    <source>
        <dbReference type="EMBL" id="MBB5981712.1"/>
    </source>
</evidence>
<protein>
    <submittedName>
        <fullName evidence="2">Excisionase family DNA binding protein</fullName>
    </submittedName>
</protein>
<dbReference type="SUPFAM" id="SSF46955">
    <property type="entry name" value="Putative DNA-binding domain"/>
    <property type="match status" value="1"/>
</dbReference>